<dbReference type="AlphaFoldDB" id="A0A815Y3Q4"/>
<dbReference type="Proteomes" id="UP000663852">
    <property type="component" value="Unassembled WGS sequence"/>
</dbReference>
<name>A0A815Y3Q4_ADIRI</name>
<comment type="caution">
    <text evidence="2">The sequence shown here is derived from an EMBL/GenBank/DDBJ whole genome shotgun (WGS) entry which is preliminary data.</text>
</comment>
<evidence type="ECO:0000313" key="3">
    <source>
        <dbReference type="Proteomes" id="UP000663852"/>
    </source>
</evidence>
<evidence type="ECO:0000313" key="2">
    <source>
        <dbReference type="EMBL" id="CAF1565248.1"/>
    </source>
</evidence>
<proteinExistence type="predicted"/>
<accession>A0A815Y3Q4</accession>
<gene>
    <name evidence="2" type="ORF">EDS130_LOCUS46786</name>
</gene>
<sequence>TPEPGGNLTGSISNGNVKITRTRQKAAGRKAILDDAPKANRPSSSTSQ</sequence>
<feature type="non-terminal residue" evidence="2">
    <location>
        <position position="1"/>
    </location>
</feature>
<feature type="region of interest" description="Disordered" evidence="1">
    <location>
        <begin position="1"/>
        <end position="48"/>
    </location>
</feature>
<dbReference type="EMBL" id="CAJNOJ010003724">
    <property type="protein sequence ID" value="CAF1565248.1"/>
    <property type="molecule type" value="Genomic_DNA"/>
</dbReference>
<evidence type="ECO:0000256" key="1">
    <source>
        <dbReference type="SAM" id="MobiDB-lite"/>
    </source>
</evidence>
<organism evidence="2 3">
    <name type="scientific">Adineta ricciae</name>
    <name type="common">Rotifer</name>
    <dbReference type="NCBI Taxonomy" id="249248"/>
    <lineage>
        <taxon>Eukaryota</taxon>
        <taxon>Metazoa</taxon>
        <taxon>Spiralia</taxon>
        <taxon>Gnathifera</taxon>
        <taxon>Rotifera</taxon>
        <taxon>Eurotatoria</taxon>
        <taxon>Bdelloidea</taxon>
        <taxon>Adinetida</taxon>
        <taxon>Adinetidae</taxon>
        <taxon>Adineta</taxon>
    </lineage>
</organism>
<protein>
    <submittedName>
        <fullName evidence="2">Uncharacterized protein</fullName>
    </submittedName>
</protein>
<reference evidence="2" key="1">
    <citation type="submission" date="2021-02" db="EMBL/GenBank/DDBJ databases">
        <authorList>
            <person name="Nowell W R."/>
        </authorList>
    </citation>
    <scope>NUCLEOTIDE SEQUENCE</scope>
</reference>
<feature type="compositionally biased region" description="Polar residues" evidence="1">
    <location>
        <begin position="9"/>
        <end position="19"/>
    </location>
</feature>